<proteinExistence type="predicted"/>
<gene>
    <name evidence="3" type="ORF">N303_02225</name>
</gene>
<dbReference type="STRING" id="55661.A0A091GI98"/>
<evidence type="ECO:0000313" key="4">
    <source>
        <dbReference type="Proteomes" id="UP000053760"/>
    </source>
</evidence>
<feature type="non-terminal residue" evidence="3">
    <location>
        <position position="314"/>
    </location>
</feature>
<evidence type="ECO:0000256" key="1">
    <source>
        <dbReference type="SAM" id="Coils"/>
    </source>
</evidence>
<accession>A0A091GI98</accession>
<feature type="compositionally biased region" description="Polar residues" evidence="2">
    <location>
        <begin position="187"/>
        <end position="201"/>
    </location>
</feature>
<feature type="compositionally biased region" description="Basic and acidic residues" evidence="2">
    <location>
        <begin position="175"/>
        <end position="186"/>
    </location>
</feature>
<dbReference type="EMBL" id="KL447473">
    <property type="protein sequence ID" value="KFO73832.1"/>
    <property type="molecule type" value="Genomic_DNA"/>
</dbReference>
<feature type="region of interest" description="Disordered" evidence="2">
    <location>
        <begin position="175"/>
        <end position="227"/>
    </location>
</feature>
<reference evidence="3 4" key="1">
    <citation type="submission" date="2014-04" db="EMBL/GenBank/DDBJ databases">
        <title>Genome evolution of avian class.</title>
        <authorList>
            <person name="Zhang G."/>
            <person name="Li C."/>
        </authorList>
    </citation>
    <scope>NUCLEOTIDE SEQUENCE [LARGE SCALE GENOMIC DNA]</scope>
    <source>
        <strain evidence="3">BGI_N303</strain>
    </source>
</reference>
<feature type="compositionally biased region" description="Polar residues" evidence="2">
    <location>
        <begin position="214"/>
        <end position="227"/>
    </location>
</feature>
<keyword evidence="1" id="KW-0175">Coiled coil</keyword>
<protein>
    <submittedName>
        <fullName evidence="3">Spermatid-associated protein</fullName>
    </submittedName>
</protein>
<evidence type="ECO:0000256" key="2">
    <source>
        <dbReference type="SAM" id="MobiDB-lite"/>
    </source>
</evidence>
<dbReference type="Proteomes" id="UP000053760">
    <property type="component" value="Unassembled WGS sequence"/>
</dbReference>
<organism evidence="3 4">
    <name type="scientific">Cuculus canorus</name>
    <name type="common">Common cuckoo</name>
    <dbReference type="NCBI Taxonomy" id="55661"/>
    <lineage>
        <taxon>Eukaryota</taxon>
        <taxon>Metazoa</taxon>
        <taxon>Chordata</taxon>
        <taxon>Craniata</taxon>
        <taxon>Vertebrata</taxon>
        <taxon>Euteleostomi</taxon>
        <taxon>Archelosauria</taxon>
        <taxon>Archosauria</taxon>
        <taxon>Dinosauria</taxon>
        <taxon>Saurischia</taxon>
        <taxon>Theropoda</taxon>
        <taxon>Coelurosauria</taxon>
        <taxon>Aves</taxon>
        <taxon>Neognathae</taxon>
        <taxon>Neoaves</taxon>
        <taxon>Otidimorphae</taxon>
        <taxon>Cuculiformes</taxon>
        <taxon>Cuculidae</taxon>
        <taxon>Cuculus</taxon>
    </lineage>
</organism>
<keyword evidence="4" id="KW-1185">Reference proteome</keyword>
<name>A0A091GI98_CUCCA</name>
<feature type="non-terminal residue" evidence="3">
    <location>
        <position position="1"/>
    </location>
</feature>
<evidence type="ECO:0000313" key="3">
    <source>
        <dbReference type="EMBL" id="KFO73832.1"/>
    </source>
</evidence>
<feature type="coiled-coil region" evidence="1">
    <location>
        <begin position="267"/>
        <end position="301"/>
    </location>
</feature>
<dbReference type="AlphaFoldDB" id="A0A091GI98"/>
<sequence>AMAAFDPTKQNMEHIDPKIDYVIPLMKLRDDVFVSVDGKWMNEIYCQPPFVSHQKLFSKKAQNEWSILEENRVLWEENHILWIENRMLREEIRALQYLQSQNKAVQVVDAIQQSLRKENKPFPFFQEMSIGFQTSSGNKALKEAQEDHRVLENIQQEHKPVPIIWEDKKATIVREENKDASSDLQKDTNTITDVEESNSGPMPQREHGAKKKNTSTSQNKIQCAPSTQRDNEILQTIQDLHKLLHIYAKENYLLEKNEDCHILYHVHRSFQKEYNKLKMQLNAVKNTVSGITAQMEMLETELIAITSPMKDKAG</sequence>